<dbReference type="SUPFAM" id="SSF142433">
    <property type="entry name" value="CinA-like"/>
    <property type="match status" value="1"/>
</dbReference>
<proteinExistence type="predicted"/>
<organism evidence="2 3">
    <name type="scientific">Novispirillum itersonii</name>
    <name type="common">Aquaspirillum itersonii</name>
    <dbReference type="NCBI Taxonomy" id="189"/>
    <lineage>
        <taxon>Bacteria</taxon>
        <taxon>Pseudomonadati</taxon>
        <taxon>Pseudomonadota</taxon>
        <taxon>Alphaproteobacteria</taxon>
        <taxon>Rhodospirillales</taxon>
        <taxon>Novispirillaceae</taxon>
        <taxon>Novispirillum</taxon>
    </lineage>
</organism>
<feature type="domain" description="CinA C-terminal" evidence="1">
    <location>
        <begin position="10"/>
        <end position="160"/>
    </location>
</feature>
<dbReference type="InterPro" id="IPR008136">
    <property type="entry name" value="CinA_C"/>
</dbReference>
<dbReference type="InterPro" id="IPR036653">
    <property type="entry name" value="CinA-like_C"/>
</dbReference>
<keyword evidence="3" id="KW-1185">Reference proteome</keyword>
<dbReference type="AlphaFoldDB" id="A0A7W9ZHC8"/>
<reference evidence="2 3" key="1">
    <citation type="submission" date="2020-08" db="EMBL/GenBank/DDBJ databases">
        <title>Genomic Encyclopedia of Type Strains, Phase IV (KMG-IV): sequencing the most valuable type-strain genomes for metagenomic binning, comparative biology and taxonomic classification.</title>
        <authorList>
            <person name="Goeker M."/>
        </authorList>
    </citation>
    <scope>NUCLEOTIDE SEQUENCE [LARGE SCALE GENOMIC DNA]</scope>
    <source>
        <strain evidence="2 3">DSM 11590</strain>
    </source>
</reference>
<dbReference type="RefSeq" id="WP_184262941.1">
    <property type="nucleotide sequence ID" value="NZ_JACIIX010000004.1"/>
</dbReference>
<dbReference type="Gene3D" id="3.90.950.20">
    <property type="entry name" value="CinA-like"/>
    <property type="match status" value="1"/>
</dbReference>
<dbReference type="Pfam" id="PF02464">
    <property type="entry name" value="CinA"/>
    <property type="match status" value="1"/>
</dbReference>
<evidence type="ECO:0000259" key="1">
    <source>
        <dbReference type="Pfam" id="PF02464"/>
    </source>
</evidence>
<dbReference type="Proteomes" id="UP000544872">
    <property type="component" value="Unassembled WGS sequence"/>
</dbReference>
<protein>
    <submittedName>
        <fullName evidence="2">Nicotinamide-nucleotide amidase</fullName>
        <ecNumber evidence="2">3.5.1.42</ecNumber>
    </submittedName>
</protein>
<dbReference type="EMBL" id="JACIIX010000004">
    <property type="protein sequence ID" value="MBB6210114.1"/>
    <property type="molecule type" value="Genomic_DNA"/>
</dbReference>
<comment type="caution">
    <text evidence="2">The sequence shown here is derived from an EMBL/GenBank/DDBJ whole genome shotgun (WGS) entry which is preliminary data.</text>
</comment>
<keyword evidence="2" id="KW-0378">Hydrolase</keyword>
<dbReference type="GO" id="GO:0019159">
    <property type="term" value="F:nicotinamide-nucleotide amidase activity"/>
    <property type="evidence" value="ECO:0007669"/>
    <property type="project" value="UniProtKB-EC"/>
</dbReference>
<sequence length="164" mass="17070">MFPDALIQQAEAVLYRCRANGIRLVTAESCTGGLIAACLTAVAGSSDVVEAGFVTYANDAKENMLGLAPSLIRRHGAVSEEVVLEMARGALQNSSAGIVVAVSGIAGPGGGSQEKPVGLVHIAAMREDGQHLHRAPVFAGDRQQVRLQAVSEAFTMLITLLESE</sequence>
<evidence type="ECO:0000313" key="3">
    <source>
        <dbReference type="Proteomes" id="UP000544872"/>
    </source>
</evidence>
<dbReference type="NCBIfam" id="TIGR00199">
    <property type="entry name" value="PncC_domain"/>
    <property type="match status" value="1"/>
</dbReference>
<evidence type="ECO:0000313" key="2">
    <source>
        <dbReference type="EMBL" id="MBB6210114.1"/>
    </source>
</evidence>
<name>A0A7W9ZHC8_NOVIT</name>
<dbReference type="EC" id="3.5.1.42" evidence="2"/>
<gene>
    <name evidence="2" type="ORF">FHS48_001524</name>
</gene>
<accession>A0A7W9ZHC8</accession>